<dbReference type="GO" id="GO:0090404">
    <property type="term" value="C:pollen tube tip"/>
    <property type="evidence" value="ECO:0007669"/>
    <property type="project" value="UniProtKB-ARBA"/>
</dbReference>
<keyword evidence="8 10" id="KW-0067">ATP-binding</keyword>
<keyword evidence="6 10" id="KW-0547">Nucleotide-binding</keyword>
<dbReference type="PROSITE" id="PS50011">
    <property type="entry name" value="PROTEIN_KINASE_DOM"/>
    <property type="match status" value="1"/>
</dbReference>
<keyword evidence="4" id="KW-0723">Serine/threonine-protein kinase</keyword>
<dbReference type="Proteomes" id="UP001418222">
    <property type="component" value="Unassembled WGS sequence"/>
</dbReference>
<feature type="compositionally biased region" description="Low complexity" evidence="11">
    <location>
        <begin position="388"/>
        <end position="397"/>
    </location>
</feature>
<dbReference type="GO" id="GO:0010183">
    <property type="term" value="P:pollen tube guidance"/>
    <property type="evidence" value="ECO:0007669"/>
    <property type="project" value="UniProtKB-ARBA"/>
</dbReference>
<name>A0AAP0GCG1_9ASPA</name>
<evidence type="ECO:0000256" key="2">
    <source>
        <dbReference type="ARBA" id="ARBA00008684"/>
    </source>
</evidence>
<dbReference type="EMBL" id="JBBWWQ010000003">
    <property type="protein sequence ID" value="KAK8951414.1"/>
    <property type="molecule type" value="Genomic_DNA"/>
</dbReference>
<evidence type="ECO:0000259" key="12">
    <source>
        <dbReference type="PROSITE" id="PS50011"/>
    </source>
</evidence>
<evidence type="ECO:0000256" key="4">
    <source>
        <dbReference type="ARBA" id="ARBA00022527"/>
    </source>
</evidence>
<dbReference type="PANTHER" id="PTHR47985">
    <property type="entry name" value="OS07G0668900 PROTEIN"/>
    <property type="match status" value="1"/>
</dbReference>
<accession>A0AAP0GCG1</accession>
<feature type="compositionally biased region" description="Basic and acidic residues" evidence="11">
    <location>
        <begin position="401"/>
        <end position="418"/>
    </location>
</feature>
<dbReference type="FunFam" id="1.10.510.10:FF:000032">
    <property type="entry name" value="Serine/threonine-protein kinase PBS1"/>
    <property type="match status" value="1"/>
</dbReference>
<dbReference type="GO" id="GO:0004674">
    <property type="term" value="F:protein serine/threonine kinase activity"/>
    <property type="evidence" value="ECO:0007669"/>
    <property type="project" value="UniProtKB-KW"/>
</dbReference>
<dbReference type="PROSITE" id="PS00107">
    <property type="entry name" value="PROTEIN_KINASE_ATP"/>
    <property type="match status" value="1"/>
</dbReference>
<dbReference type="Gene3D" id="3.30.200.20">
    <property type="entry name" value="Phosphorylase Kinase, domain 1"/>
    <property type="match status" value="1"/>
</dbReference>
<evidence type="ECO:0000313" key="14">
    <source>
        <dbReference type="Proteomes" id="UP001418222"/>
    </source>
</evidence>
<dbReference type="InterPro" id="IPR017441">
    <property type="entry name" value="Protein_kinase_ATP_BS"/>
</dbReference>
<evidence type="ECO:0000256" key="3">
    <source>
        <dbReference type="ARBA" id="ARBA00022475"/>
    </source>
</evidence>
<comment type="similarity">
    <text evidence="2">Belongs to the protein kinase superfamily. Ser/Thr protein kinase family.</text>
</comment>
<dbReference type="InterPro" id="IPR011009">
    <property type="entry name" value="Kinase-like_dom_sf"/>
</dbReference>
<dbReference type="GO" id="GO:0005886">
    <property type="term" value="C:plasma membrane"/>
    <property type="evidence" value="ECO:0007669"/>
    <property type="project" value="UniProtKB-SubCell"/>
</dbReference>
<evidence type="ECO:0000256" key="9">
    <source>
        <dbReference type="ARBA" id="ARBA00023136"/>
    </source>
</evidence>
<evidence type="ECO:0000313" key="13">
    <source>
        <dbReference type="EMBL" id="KAK8951414.1"/>
    </source>
</evidence>
<feature type="compositionally biased region" description="Low complexity" evidence="11">
    <location>
        <begin position="419"/>
        <end position="457"/>
    </location>
</feature>
<dbReference type="GO" id="GO:0005524">
    <property type="term" value="F:ATP binding"/>
    <property type="evidence" value="ECO:0007669"/>
    <property type="project" value="UniProtKB-UniRule"/>
</dbReference>
<evidence type="ECO:0000256" key="8">
    <source>
        <dbReference type="ARBA" id="ARBA00022840"/>
    </source>
</evidence>
<evidence type="ECO:0000256" key="6">
    <source>
        <dbReference type="ARBA" id="ARBA00022741"/>
    </source>
</evidence>
<dbReference type="AlphaFoldDB" id="A0AAP0GCG1"/>
<proteinExistence type="inferred from homology"/>
<evidence type="ECO:0000256" key="7">
    <source>
        <dbReference type="ARBA" id="ARBA00022777"/>
    </source>
</evidence>
<feature type="region of interest" description="Disordered" evidence="11">
    <location>
        <begin position="367"/>
        <end position="471"/>
    </location>
</feature>
<keyword evidence="7 13" id="KW-0418">Kinase</keyword>
<evidence type="ECO:0000256" key="5">
    <source>
        <dbReference type="ARBA" id="ARBA00022679"/>
    </source>
</evidence>
<evidence type="ECO:0000256" key="11">
    <source>
        <dbReference type="SAM" id="MobiDB-lite"/>
    </source>
</evidence>
<comment type="caution">
    <text evidence="13">The sequence shown here is derived from an EMBL/GenBank/DDBJ whole genome shotgun (WGS) entry which is preliminary data.</text>
</comment>
<keyword evidence="5" id="KW-0808">Transferase</keyword>
<feature type="binding site" evidence="10">
    <location>
        <position position="110"/>
    </location>
    <ligand>
        <name>ATP</name>
        <dbReference type="ChEBI" id="CHEBI:30616"/>
    </ligand>
</feature>
<dbReference type="InterPro" id="IPR000719">
    <property type="entry name" value="Prot_kinase_dom"/>
</dbReference>
<comment type="subcellular location">
    <subcellularLocation>
        <location evidence="1">Cell membrane</location>
        <topology evidence="1">Lipid-anchor</topology>
    </subcellularLocation>
</comment>
<feature type="compositionally biased region" description="Low complexity" evidence="11">
    <location>
        <begin position="367"/>
        <end position="378"/>
    </location>
</feature>
<protein>
    <submittedName>
        <fullName evidence="13">Serine/threonine-protein kinase</fullName>
    </submittedName>
</protein>
<sequence length="491" mass="53950">MPLETQLSGLRFQEEKMNCFPCFLKKGQEAKEDSGSGSSGGTKVAAKIKDNAKSIKRDVEDGCVPAQAFKFRELATATKNFRPDCLLGEGGFGRVYKGYFQSTGQVVAVKQLDRNGLLGNREFTEEVQRLSILHHPNLVNIIGYCTDGEQRLLVYEFMPLGSLENHLLDLTSDKKPLDWYTRMKIAMGVAQGLEFLHEKANPPVIFQDLKSSSILLDEYYNTKISDFGLARLGAGGDKFNGVSYEMGTYGYCSPEYARNDELSIRSDVYSFGVILLELVTGRRVIDTTRQTNDQNLVVWAQPMFKDQKRFAELVDPLLDGAYPAIGLNQAVGVAAMCLQEEAQVRPLMADIVMTLSFLIEGPPLSHPSATLSPTASPPLHEEKPQYYPPAQASPPFSETTDAIHSHSKNFEDLREDGRMSSSGHSKEYSSSSSSSSMHSTDSDGSSRGSHCSSTNSHIRSSRGGSMASEGYCHECTDQHSQHTASADLVSS</sequence>
<dbReference type="Pfam" id="PF00069">
    <property type="entry name" value="Pkinase"/>
    <property type="match status" value="1"/>
</dbReference>
<evidence type="ECO:0000256" key="1">
    <source>
        <dbReference type="ARBA" id="ARBA00004193"/>
    </source>
</evidence>
<evidence type="ECO:0000256" key="10">
    <source>
        <dbReference type="PROSITE-ProRule" id="PRU10141"/>
    </source>
</evidence>
<dbReference type="Gene3D" id="1.10.510.10">
    <property type="entry name" value="Transferase(Phosphotransferase) domain 1"/>
    <property type="match status" value="1"/>
</dbReference>
<reference evidence="13 14" key="1">
    <citation type="journal article" date="2022" name="Nat. Plants">
        <title>Genomes of leafy and leafless Platanthera orchids illuminate the evolution of mycoheterotrophy.</title>
        <authorList>
            <person name="Li M.H."/>
            <person name="Liu K.W."/>
            <person name="Li Z."/>
            <person name="Lu H.C."/>
            <person name="Ye Q.L."/>
            <person name="Zhang D."/>
            <person name="Wang J.Y."/>
            <person name="Li Y.F."/>
            <person name="Zhong Z.M."/>
            <person name="Liu X."/>
            <person name="Yu X."/>
            <person name="Liu D.K."/>
            <person name="Tu X.D."/>
            <person name="Liu B."/>
            <person name="Hao Y."/>
            <person name="Liao X.Y."/>
            <person name="Jiang Y.T."/>
            <person name="Sun W.H."/>
            <person name="Chen J."/>
            <person name="Chen Y.Q."/>
            <person name="Ai Y."/>
            <person name="Zhai J.W."/>
            <person name="Wu S.S."/>
            <person name="Zhou Z."/>
            <person name="Hsiao Y.Y."/>
            <person name="Wu W.L."/>
            <person name="Chen Y.Y."/>
            <person name="Lin Y.F."/>
            <person name="Hsu J.L."/>
            <person name="Li C.Y."/>
            <person name="Wang Z.W."/>
            <person name="Zhao X."/>
            <person name="Zhong W.Y."/>
            <person name="Ma X.K."/>
            <person name="Ma L."/>
            <person name="Huang J."/>
            <person name="Chen G.Z."/>
            <person name="Huang M.Z."/>
            <person name="Huang L."/>
            <person name="Peng D.H."/>
            <person name="Luo Y.B."/>
            <person name="Zou S.Q."/>
            <person name="Chen S.P."/>
            <person name="Lan S."/>
            <person name="Tsai W.C."/>
            <person name="Van de Peer Y."/>
            <person name="Liu Z.J."/>
        </authorList>
    </citation>
    <scope>NUCLEOTIDE SEQUENCE [LARGE SCALE GENOMIC DNA]</scope>
    <source>
        <strain evidence="13">Lor287</strain>
    </source>
</reference>
<feature type="domain" description="Protein kinase" evidence="12">
    <location>
        <begin position="81"/>
        <end position="358"/>
    </location>
</feature>
<organism evidence="13 14">
    <name type="scientific">Platanthera zijinensis</name>
    <dbReference type="NCBI Taxonomy" id="2320716"/>
    <lineage>
        <taxon>Eukaryota</taxon>
        <taxon>Viridiplantae</taxon>
        <taxon>Streptophyta</taxon>
        <taxon>Embryophyta</taxon>
        <taxon>Tracheophyta</taxon>
        <taxon>Spermatophyta</taxon>
        <taxon>Magnoliopsida</taxon>
        <taxon>Liliopsida</taxon>
        <taxon>Asparagales</taxon>
        <taxon>Orchidaceae</taxon>
        <taxon>Orchidoideae</taxon>
        <taxon>Orchideae</taxon>
        <taxon>Orchidinae</taxon>
        <taxon>Platanthera</taxon>
    </lineage>
</organism>
<dbReference type="SUPFAM" id="SSF56112">
    <property type="entry name" value="Protein kinase-like (PK-like)"/>
    <property type="match status" value="1"/>
</dbReference>
<dbReference type="PANTHER" id="PTHR47985:SF63">
    <property type="entry name" value="OS05G0463000 PROTEIN"/>
    <property type="match status" value="1"/>
</dbReference>
<dbReference type="FunFam" id="3.30.200.20:FF:000266">
    <property type="entry name" value="probable serine/threonine-protein kinase RLCKVII"/>
    <property type="match status" value="1"/>
</dbReference>
<keyword evidence="9" id="KW-0472">Membrane</keyword>
<keyword evidence="3" id="KW-1003">Cell membrane</keyword>
<gene>
    <name evidence="13" type="ORF">KSP39_PZI004045</name>
</gene>
<keyword evidence="14" id="KW-1185">Reference proteome</keyword>